<dbReference type="Proteomes" id="UP000886884">
    <property type="component" value="Unassembled WGS sequence"/>
</dbReference>
<feature type="domain" description="GFO/IDH/MocA-like oxidoreductase" evidence="2">
    <location>
        <begin position="159"/>
        <end position="241"/>
    </location>
</feature>
<evidence type="ECO:0000259" key="2">
    <source>
        <dbReference type="Pfam" id="PF22725"/>
    </source>
</evidence>
<dbReference type="Pfam" id="PF22725">
    <property type="entry name" value="GFO_IDH_MocA_C3"/>
    <property type="match status" value="1"/>
</dbReference>
<dbReference type="Gene3D" id="3.30.360.10">
    <property type="entry name" value="Dihydrodipicolinate Reductase, domain 2"/>
    <property type="match status" value="1"/>
</dbReference>
<evidence type="ECO:0000313" key="4">
    <source>
        <dbReference type="Proteomes" id="UP000886884"/>
    </source>
</evidence>
<dbReference type="SUPFAM" id="SSF55347">
    <property type="entry name" value="Glyceraldehyde-3-phosphate dehydrogenase-like, C-terminal domain"/>
    <property type="match status" value="1"/>
</dbReference>
<proteinExistence type="predicted"/>
<accession>A0A9D1TCM8</accession>
<evidence type="ECO:0000313" key="3">
    <source>
        <dbReference type="EMBL" id="HIV27358.1"/>
    </source>
</evidence>
<dbReference type="Pfam" id="PF01408">
    <property type="entry name" value="GFO_IDH_MocA"/>
    <property type="match status" value="1"/>
</dbReference>
<dbReference type="EMBL" id="DVOT01000092">
    <property type="protein sequence ID" value="HIV27358.1"/>
    <property type="molecule type" value="Genomic_DNA"/>
</dbReference>
<protein>
    <submittedName>
        <fullName evidence="3">Gfo/Idh/MocA family oxidoreductase</fullName>
    </submittedName>
</protein>
<reference evidence="3" key="2">
    <citation type="journal article" date="2021" name="PeerJ">
        <title>Extensive microbial diversity within the chicken gut microbiome revealed by metagenomics and culture.</title>
        <authorList>
            <person name="Gilroy R."/>
            <person name="Ravi A."/>
            <person name="Getino M."/>
            <person name="Pursley I."/>
            <person name="Horton D.L."/>
            <person name="Alikhan N.F."/>
            <person name="Baker D."/>
            <person name="Gharbi K."/>
            <person name="Hall N."/>
            <person name="Watson M."/>
            <person name="Adriaenssens E.M."/>
            <person name="Foster-Nyarko E."/>
            <person name="Jarju S."/>
            <person name="Secka A."/>
            <person name="Antonio M."/>
            <person name="Oren A."/>
            <person name="Chaudhuri R.R."/>
            <person name="La Ragione R."/>
            <person name="Hildebrand F."/>
            <person name="Pallen M.J."/>
        </authorList>
    </citation>
    <scope>NUCLEOTIDE SEQUENCE</scope>
    <source>
        <strain evidence="3">CHK183-6373</strain>
    </source>
</reference>
<comment type="caution">
    <text evidence="3">The sequence shown here is derived from an EMBL/GenBank/DDBJ whole genome shotgun (WGS) entry which is preliminary data.</text>
</comment>
<dbReference type="PANTHER" id="PTHR43249">
    <property type="entry name" value="UDP-N-ACETYL-2-AMINO-2-DEOXY-D-GLUCURONATE OXIDASE"/>
    <property type="match status" value="1"/>
</dbReference>
<dbReference type="InterPro" id="IPR036291">
    <property type="entry name" value="NAD(P)-bd_dom_sf"/>
</dbReference>
<reference evidence="3" key="1">
    <citation type="submission" date="2020-10" db="EMBL/GenBank/DDBJ databases">
        <authorList>
            <person name="Gilroy R."/>
        </authorList>
    </citation>
    <scope>NUCLEOTIDE SEQUENCE</scope>
    <source>
        <strain evidence="3">CHK183-6373</strain>
    </source>
</reference>
<dbReference type="AlphaFoldDB" id="A0A9D1TCM8"/>
<dbReference type="Gene3D" id="3.40.50.720">
    <property type="entry name" value="NAD(P)-binding Rossmann-like Domain"/>
    <property type="match status" value="1"/>
</dbReference>
<dbReference type="PANTHER" id="PTHR43249:SF1">
    <property type="entry name" value="D-GLUCOSIDE 3-DEHYDROGENASE"/>
    <property type="match status" value="1"/>
</dbReference>
<organism evidence="3 4">
    <name type="scientific">Candidatus Ornithocaccomicrobium faecavium</name>
    <dbReference type="NCBI Taxonomy" id="2840890"/>
    <lineage>
        <taxon>Bacteria</taxon>
        <taxon>Bacillati</taxon>
        <taxon>Bacillota</taxon>
        <taxon>Clostridia</taxon>
        <taxon>Candidatus Ornithocaccomicrobium</taxon>
    </lineage>
</organism>
<dbReference type="InterPro" id="IPR052515">
    <property type="entry name" value="Gfo/Idh/MocA_Oxidoreductase"/>
</dbReference>
<dbReference type="InterPro" id="IPR055170">
    <property type="entry name" value="GFO_IDH_MocA-like_dom"/>
</dbReference>
<sequence>MKKIRVGLIGCGGRQGSHIDAFSHMDDVEIVAVADPVEERRNAAAKKTGAQRVYANHSELYDHENADTLDALFIAIEPTAHTDTETRAIDLGIPFLVEKPMTLDLNQADEIARRIAEKNLITAVGFQDRYLDLMEMVKDELPRHTKGCLVNGAWIGGIPGVWWWQKHSTCGGQLVEQNIHLADGLRWLFGDPISVYAVSSRGIVRPGIDASPEYDTEDYSVCIYRFQDNVTATLESACYSKTVRPNCGLVIKLDDMIIDYRLRNNLILTTANKTVDIRRGNDQTLDLDRAFIHAVQTGDASGIRSPYADAVKSLKMTFAANESMETGKVVYL</sequence>
<dbReference type="GO" id="GO:0000166">
    <property type="term" value="F:nucleotide binding"/>
    <property type="evidence" value="ECO:0007669"/>
    <property type="project" value="InterPro"/>
</dbReference>
<evidence type="ECO:0000259" key="1">
    <source>
        <dbReference type="Pfam" id="PF01408"/>
    </source>
</evidence>
<dbReference type="SUPFAM" id="SSF51735">
    <property type="entry name" value="NAD(P)-binding Rossmann-fold domains"/>
    <property type="match status" value="1"/>
</dbReference>
<name>A0A9D1TCM8_9FIRM</name>
<feature type="domain" description="Gfo/Idh/MocA-like oxidoreductase N-terminal" evidence="1">
    <location>
        <begin position="4"/>
        <end position="126"/>
    </location>
</feature>
<gene>
    <name evidence="3" type="ORF">IAA64_05285</name>
</gene>
<dbReference type="InterPro" id="IPR000683">
    <property type="entry name" value="Gfo/Idh/MocA-like_OxRdtase_N"/>
</dbReference>